<keyword evidence="3" id="KW-1185">Reference proteome</keyword>
<organism evidence="2 3">
    <name type="scientific">Paractinoplanes atraurantiacus</name>
    <dbReference type="NCBI Taxonomy" id="1036182"/>
    <lineage>
        <taxon>Bacteria</taxon>
        <taxon>Bacillati</taxon>
        <taxon>Actinomycetota</taxon>
        <taxon>Actinomycetes</taxon>
        <taxon>Micromonosporales</taxon>
        <taxon>Micromonosporaceae</taxon>
        <taxon>Paractinoplanes</taxon>
    </lineage>
</organism>
<dbReference type="EMBL" id="OBDY01000008">
    <property type="protein sequence ID" value="SNY47048.1"/>
    <property type="molecule type" value="Genomic_DNA"/>
</dbReference>
<dbReference type="InterPro" id="IPR036513">
    <property type="entry name" value="STAS_dom_sf"/>
</dbReference>
<dbReference type="Proteomes" id="UP000219612">
    <property type="component" value="Unassembled WGS sequence"/>
</dbReference>
<evidence type="ECO:0000313" key="3">
    <source>
        <dbReference type="Proteomes" id="UP000219612"/>
    </source>
</evidence>
<dbReference type="Pfam" id="PF13466">
    <property type="entry name" value="STAS_2"/>
    <property type="match status" value="1"/>
</dbReference>
<dbReference type="SUPFAM" id="SSF52091">
    <property type="entry name" value="SpoIIaa-like"/>
    <property type="match status" value="1"/>
</dbReference>
<reference evidence="2 3" key="1">
    <citation type="submission" date="2017-09" db="EMBL/GenBank/DDBJ databases">
        <authorList>
            <person name="Ehlers B."/>
            <person name="Leendertz F.H."/>
        </authorList>
    </citation>
    <scope>NUCLEOTIDE SEQUENCE [LARGE SCALE GENOMIC DNA]</scope>
    <source>
        <strain evidence="2 3">CGMCC 4.6857</strain>
    </source>
</reference>
<dbReference type="InterPro" id="IPR058548">
    <property type="entry name" value="MlaB-like_STAS"/>
</dbReference>
<sequence>MTEINTQVLPGPTVRVFVTGEIDLSSTARLTTALTAAVDRPGAVGVEVDFAGVTFCDSTAIAVLESAWATASARALPFRLIRIRPQVAHILAIVGVLDAFTGTGQPQA</sequence>
<evidence type="ECO:0000259" key="1">
    <source>
        <dbReference type="PROSITE" id="PS50801"/>
    </source>
</evidence>
<dbReference type="CDD" id="cd07043">
    <property type="entry name" value="STAS_anti-anti-sigma_factors"/>
    <property type="match status" value="1"/>
</dbReference>
<dbReference type="PROSITE" id="PS50801">
    <property type="entry name" value="STAS"/>
    <property type="match status" value="1"/>
</dbReference>
<dbReference type="InterPro" id="IPR002645">
    <property type="entry name" value="STAS_dom"/>
</dbReference>
<dbReference type="Gene3D" id="3.30.750.24">
    <property type="entry name" value="STAS domain"/>
    <property type="match status" value="1"/>
</dbReference>
<dbReference type="RefSeq" id="WP_179855255.1">
    <property type="nucleotide sequence ID" value="NZ_OBDY01000008.1"/>
</dbReference>
<name>A0A285IGF6_9ACTN</name>
<proteinExistence type="predicted"/>
<protein>
    <submittedName>
        <fullName evidence="2">Anti-anti-sigma factor</fullName>
    </submittedName>
</protein>
<feature type="domain" description="STAS" evidence="1">
    <location>
        <begin position="18"/>
        <end position="108"/>
    </location>
</feature>
<evidence type="ECO:0000313" key="2">
    <source>
        <dbReference type="EMBL" id="SNY47048.1"/>
    </source>
</evidence>
<dbReference type="AlphaFoldDB" id="A0A285IGF6"/>
<gene>
    <name evidence="2" type="ORF">SAMN05421748_10859</name>
</gene>
<accession>A0A285IGF6</accession>